<dbReference type="AlphaFoldDB" id="A0A4Y9VPI6"/>
<evidence type="ECO:0000313" key="2">
    <source>
        <dbReference type="EMBL" id="TFW70683.1"/>
    </source>
</evidence>
<dbReference type="Proteomes" id="UP000297706">
    <property type="component" value="Unassembled WGS sequence"/>
</dbReference>
<feature type="transmembrane region" description="Helical" evidence="1">
    <location>
        <begin position="67"/>
        <end position="85"/>
    </location>
</feature>
<evidence type="ECO:0008006" key="4">
    <source>
        <dbReference type="Google" id="ProtNLM"/>
    </source>
</evidence>
<keyword evidence="1" id="KW-0472">Membrane</keyword>
<keyword evidence="1" id="KW-1133">Transmembrane helix</keyword>
<sequence length="134" mass="14187">MSPTSANHEMASLRKTKSASFISLFTSGGTLICCALPATLVGLGAGAAMSSLVSNVPQLVWFSEHKLGVFAFAGLMLALSGYLQWQARNLPCPADAQLAAVCIRTRKTSLRVYIASVIIFLIGGFFAFVAPLIF</sequence>
<evidence type="ECO:0000256" key="1">
    <source>
        <dbReference type="SAM" id="Phobius"/>
    </source>
</evidence>
<feature type="transmembrane region" description="Helical" evidence="1">
    <location>
        <begin position="112"/>
        <end position="133"/>
    </location>
</feature>
<dbReference type="EMBL" id="PQVH01000012">
    <property type="protein sequence ID" value="TFW70683.1"/>
    <property type="molecule type" value="Genomic_DNA"/>
</dbReference>
<protein>
    <recommendedName>
        <fullName evidence="4">Mercuric transport protein MerT</fullName>
    </recommendedName>
</protein>
<dbReference type="RefSeq" id="WP_135278484.1">
    <property type="nucleotide sequence ID" value="NZ_PQVH01000012.1"/>
</dbReference>
<reference evidence="2 3" key="1">
    <citation type="submission" date="2018-02" db="EMBL/GenBank/DDBJ databases">
        <title>A novel lanthanide dependent methylotroph, Methylotenera sp. La3113.</title>
        <authorList>
            <person name="Lv H."/>
            <person name="Tani A."/>
        </authorList>
    </citation>
    <scope>NUCLEOTIDE SEQUENCE [LARGE SCALE GENOMIC DNA]</scope>
    <source>
        <strain evidence="2 3">La3113</strain>
    </source>
</reference>
<gene>
    <name evidence="2" type="ORF">C3Y98_10270</name>
</gene>
<evidence type="ECO:0000313" key="3">
    <source>
        <dbReference type="Proteomes" id="UP000297706"/>
    </source>
</evidence>
<dbReference type="OrthoDB" id="8908498at2"/>
<accession>A0A4Y9VPI6</accession>
<keyword evidence="3" id="KW-1185">Reference proteome</keyword>
<keyword evidence="1" id="KW-0812">Transmembrane</keyword>
<feature type="transmembrane region" description="Helical" evidence="1">
    <location>
        <begin position="21"/>
        <end position="47"/>
    </location>
</feature>
<organism evidence="2 3">
    <name type="scientific">Methylotenera oryzisoli</name>
    <dbReference type="NCBI Taxonomy" id="2080758"/>
    <lineage>
        <taxon>Bacteria</taxon>
        <taxon>Pseudomonadati</taxon>
        <taxon>Pseudomonadota</taxon>
        <taxon>Betaproteobacteria</taxon>
        <taxon>Nitrosomonadales</taxon>
        <taxon>Methylophilaceae</taxon>
        <taxon>Methylotenera</taxon>
    </lineage>
</organism>
<proteinExistence type="predicted"/>
<name>A0A4Y9VPI6_9PROT</name>
<comment type="caution">
    <text evidence="2">The sequence shown here is derived from an EMBL/GenBank/DDBJ whole genome shotgun (WGS) entry which is preliminary data.</text>
</comment>